<proteinExistence type="predicted"/>
<comment type="caution">
    <text evidence="2">The sequence shown here is derived from an EMBL/GenBank/DDBJ whole genome shotgun (WGS) entry which is preliminary data.</text>
</comment>
<dbReference type="EMBL" id="BDSP01000107">
    <property type="protein sequence ID" value="GAX16565.1"/>
    <property type="molecule type" value="Genomic_DNA"/>
</dbReference>
<protein>
    <submittedName>
        <fullName evidence="2">Uncharacterized protein</fullName>
    </submittedName>
</protein>
<organism evidence="2 3">
    <name type="scientific">Fistulifera solaris</name>
    <name type="common">Oleaginous diatom</name>
    <dbReference type="NCBI Taxonomy" id="1519565"/>
    <lineage>
        <taxon>Eukaryota</taxon>
        <taxon>Sar</taxon>
        <taxon>Stramenopiles</taxon>
        <taxon>Ochrophyta</taxon>
        <taxon>Bacillariophyta</taxon>
        <taxon>Bacillariophyceae</taxon>
        <taxon>Bacillariophycidae</taxon>
        <taxon>Naviculales</taxon>
        <taxon>Naviculaceae</taxon>
        <taxon>Fistulifera</taxon>
    </lineage>
</organism>
<dbReference type="AlphaFoldDB" id="A0A1Z5JRC0"/>
<feature type="region of interest" description="Disordered" evidence="1">
    <location>
        <begin position="1"/>
        <end position="57"/>
    </location>
</feature>
<evidence type="ECO:0000256" key="1">
    <source>
        <dbReference type="SAM" id="MobiDB-lite"/>
    </source>
</evidence>
<name>A0A1Z5JRC0_FISSO</name>
<feature type="compositionally biased region" description="Basic and acidic residues" evidence="1">
    <location>
        <begin position="30"/>
        <end position="45"/>
    </location>
</feature>
<evidence type="ECO:0000313" key="2">
    <source>
        <dbReference type="EMBL" id="GAX16565.1"/>
    </source>
</evidence>
<dbReference type="Proteomes" id="UP000198406">
    <property type="component" value="Unassembled WGS sequence"/>
</dbReference>
<gene>
    <name evidence="2" type="ORF">FisN_7Lh292</name>
</gene>
<dbReference type="InParanoid" id="A0A1Z5JRC0"/>
<evidence type="ECO:0000313" key="3">
    <source>
        <dbReference type="Proteomes" id="UP000198406"/>
    </source>
</evidence>
<keyword evidence="3" id="KW-1185">Reference proteome</keyword>
<sequence>MTEIDNYSEAGGEDPATKKPRMESAAAPRALDDDMLPKGNGEEHTISQQVVECDPPSTETDFEEIATQMRQSSVDTKDLETYEKGSTMHREAVKRLALEFSQFEKGLENNVESYALQEVARKYDQICGDNDKQEQKIRCCFIQNHAKRMTLHAILQNCDQGWKQCSQMMFYQINGQVAADSTTDPVLLEGECKEHDPHVDPAQEPDWEALKGYEPSRVDIECFLAGRHCLQLAQERFCQAYEEVQRSLISINDEVTKILVTSIDSLDVPMNQMENQLQYLLADNFVRRQTMEKKIQEAAQMQQGMFQTLMCRVSMKD</sequence>
<accession>A0A1Z5JRC0</accession>
<reference evidence="2 3" key="1">
    <citation type="journal article" date="2015" name="Plant Cell">
        <title>Oil accumulation by the oleaginous diatom Fistulifera solaris as revealed by the genome and transcriptome.</title>
        <authorList>
            <person name="Tanaka T."/>
            <person name="Maeda Y."/>
            <person name="Veluchamy A."/>
            <person name="Tanaka M."/>
            <person name="Abida H."/>
            <person name="Marechal E."/>
            <person name="Bowler C."/>
            <person name="Muto M."/>
            <person name="Sunaga Y."/>
            <person name="Tanaka M."/>
            <person name="Yoshino T."/>
            <person name="Taniguchi T."/>
            <person name="Fukuda Y."/>
            <person name="Nemoto M."/>
            <person name="Matsumoto M."/>
            <person name="Wong P.S."/>
            <person name="Aburatani S."/>
            <person name="Fujibuchi W."/>
        </authorList>
    </citation>
    <scope>NUCLEOTIDE SEQUENCE [LARGE SCALE GENOMIC DNA]</scope>
    <source>
        <strain evidence="2 3">JPCC DA0580</strain>
    </source>
</reference>